<dbReference type="InterPro" id="IPR017850">
    <property type="entry name" value="Alkaline_phosphatase_core_sf"/>
</dbReference>
<keyword evidence="2" id="KW-0597">Phosphoprotein</keyword>
<keyword evidence="3" id="KW-0862">Zinc</keyword>
<dbReference type="OrthoDB" id="7392499at2759"/>
<feature type="binding site" evidence="3">
    <location>
        <position position="35"/>
    </location>
    <ligand>
        <name>Zn(2+)</name>
        <dbReference type="ChEBI" id="CHEBI:29105"/>
        <label>2</label>
    </ligand>
</feature>
<protein>
    <recommendedName>
        <fullName evidence="1">alkaline phosphatase</fullName>
        <ecNumber evidence="1">3.1.3.1</ecNumber>
    </recommendedName>
</protein>
<name>A0A0H2TZZ8_MAGP6</name>
<evidence type="ECO:0000256" key="1">
    <source>
        <dbReference type="ARBA" id="ARBA00012647"/>
    </source>
</evidence>
<dbReference type="GO" id="GO:0004035">
    <property type="term" value="F:alkaline phosphatase activity"/>
    <property type="evidence" value="ECO:0007669"/>
    <property type="project" value="UniProtKB-EC"/>
</dbReference>
<dbReference type="GO" id="GO:0000329">
    <property type="term" value="C:fungal-type vacuole membrane"/>
    <property type="evidence" value="ECO:0007669"/>
    <property type="project" value="TreeGrafter"/>
</dbReference>
<dbReference type="EC" id="3.1.3.1" evidence="1"/>
<dbReference type="InterPro" id="IPR001952">
    <property type="entry name" value="Alkaline_phosphatase"/>
</dbReference>
<evidence type="ECO:0000256" key="2">
    <source>
        <dbReference type="ARBA" id="ARBA00022553"/>
    </source>
</evidence>
<accession>A0A0H2TZZ8</accession>
<feature type="non-terminal residue" evidence="5">
    <location>
        <position position="1"/>
    </location>
</feature>
<sequence length="231" mass="24995">AQVREVLEYDRTFKAVLDFIDASDTESVLVATSDHETGGLSTAVQEPGHLPVYAWYPEALKRASASAEQLVRLLNRHLAAADETARRRENLRQWINGTLVRGGLGITNAADSELDQLVAHPEDALVIFSQMISLRAHVGWATHGHSAVDVNVYSSGGPGTEKIRGNVENTDIGRFLAEYLDVQDGVKEVTKELKESRTAGGPQTQQQSVGAEPAGYEAAGHPLDWVSATEP</sequence>
<dbReference type="GO" id="GO:0046872">
    <property type="term" value="F:metal ion binding"/>
    <property type="evidence" value="ECO:0007669"/>
    <property type="project" value="UniProtKB-KW"/>
</dbReference>
<feature type="region of interest" description="Disordered" evidence="4">
    <location>
        <begin position="191"/>
        <end position="231"/>
    </location>
</feature>
<dbReference type="PANTHER" id="PTHR11596">
    <property type="entry name" value="ALKALINE PHOSPHATASE"/>
    <property type="match status" value="1"/>
</dbReference>
<dbReference type="PANTHER" id="PTHR11596:SF5">
    <property type="entry name" value="ALKALINE PHOSPHATASE"/>
    <property type="match status" value="1"/>
</dbReference>
<dbReference type="AlphaFoldDB" id="A0A0H2TZZ8"/>
<reference evidence="5" key="2">
    <citation type="submission" date="2011-03" db="EMBL/GenBank/DDBJ databases">
        <title>Annotation of Magnaporthe poae ATCC 64411.</title>
        <authorList>
            <person name="Ma L.-J."/>
            <person name="Dead R."/>
            <person name="Young S.K."/>
            <person name="Zeng Q."/>
            <person name="Gargeya S."/>
            <person name="Fitzgerald M."/>
            <person name="Haas B."/>
            <person name="Abouelleil A."/>
            <person name="Alvarado L."/>
            <person name="Arachchi H.M."/>
            <person name="Berlin A."/>
            <person name="Brown A."/>
            <person name="Chapman S.B."/>
            <person name="Chen Z."/>
            <person name="Dunbar C."/>
            <person name="Freedman E."/>
            <person name="Gearin G."/>
            <person name="Gellesch M."/>
            <person name="Goldberg J."/>
            <person name="Griggs A."/>
            <person name="Gujja S."/>
            <person name="Heiman D."/>
            <person name="Howarth C."/>
            <person name="Larson L."/>
            <person name="Lui A."/>
            <person name="MacDonald P.J.P."/>
            <person name="Mehta T."/>
            <person name="Montmayeur A."/>
            <person name="Murphy C."/>
            <person name="Neiman D."/>
            <person name="Pearson M."/>
            <person name="Priest M."/>
            <person name="Roberts A."/>
            <person name="Saif S."/>
            <person name="Shea T."/>
            <person name="Shenoy N."/>
            <person name="Sisk P."/>
            <person name="Stolte C."/>
            <person name="Sykes S."/>
            <person name="Yandava C."/>
            <person name="Wortman J."/>
            <person name="Nusbaum C."/>
            <person name="Birren B."/>
        </authorList>
    </citation>
    <scope>NUCLEOTIDE SEQUENCE</scope>
    <source>
        <strain evidence="5">ATCC 64411</strain>
    </source>
</reference>
<feature type="binding site" evidence="3">
    <location>
        <position position="145"/>
    </location>
    <ligand>
        <name>Zn(2+)</name>
        <dbReference type="ChEBI" id="CHEBI:29105"/>
        <label>2</label>
    </ligand>
</feature>
<dbReference type="EMBL" id="GL876972">
    <property type="protein sequence ID" value="KLU89157.1"/>
    <property type="molecule type" value="Genomic_DNA"/>
</dbReference>
<gene>
    <name evidence="5" type="ORF">MAPG_08131</name>
</gene>
<evidence type="ECO:0000256" key="4">
    <source>
        <dbReference type="SAM" id="MobiDB-lite"/>
    </source>
</evidence>
<organism evidence="5">
    <name type="scientific">Magnaporthiopsis poae (strain ATCC 64411 / 73-15)</name>
    <name type="common">Kentucky bluegrass fungus</name>
    <name type="synonym">Magnaporthe poae</name>
    <dbReference type="NCBI Taxonomy" id="644358"/>
    <lineage>
        <taxon>Eukaryota</taxon>
        <taxon>Fungi</taxon>
        <taxon>Dikarya</taxon>
        <taxon>Ascomycota</taxon>
        <taxon>Pezizomycotina</taxon>
        <taxon>Sordariomycetes</taxon>
        <taxon>Sordariomycetidae</taxon>
        <taxon>Magnaporthales</taxon>
        <taxon>Magnaporthaceae</taxon>
        <taxon>Magnaporthiopsis</taxon>
    </lineage>
</organism>
<dbReference type="VEuPathDB" id="FungiDB:MAPG_08131"/>
<dbReference type="SUPFAM" id="SSF53649">
    <property type="entry name" value="Alkaline phosphatase-like"/>
    <property type="match status" value="1"/>
</dbReference>
<evidence type="ECO:0000256" key="3">
    <source>
        <dbReference type="PIRSR" id="PIRSR601952-2"/>
    </source>
</evidence>
<feature type="binding site" evidence="3">
    <location>
        <position position="34"/>
    </location>
    <ligand>
        <name>Zn(2+)</name>
        <dbReference type="ChEBI" id="CHEBI:29105"/>
        <label>2</label>
    </ligand>
</feature>
<dbReference type="Pfam" id="PF00245">
    <property type="entry name" value="Alk_phosphatase"/>
    <property type="match status" value="1"/>
</dbReference>
<comment type="cofactor">
    <cofactor evidence="3">
        <name>Zn(2+)</name>
        <dbReference type="ChEBI" id="CHEBI:29105"/>
    </cofactor>
    <text evidence="3">Binds 2 Zn(2+) ions.</text>
</comment>
<reference evidence="5" key="1">
    <citation type="submission" date="2010-05" db="EMBL/GenBank/DDBJ databases">
        <title>The Genome Sequence of Magnaporthe poae strain ATCC 64411.</title>
        <authorList>
            <consortium name="The Broad Institute Genome Sequencing Platform"/>
            <consortium name="Broad Institute Genome Sequencing Center for Infectious Disease"/>
            <person name="Ma L.-J."/>
            <person name="Dead R."/>
            <person name="Young S."/>
            <person name="Zeng Q."/>
            <person name="Koehrsen M."/>
            <person name="Alvarado L."/>
            <person name="Berlin A."/>
            <person name="Chapman S.B."/>
            <person name="Chen Z."/>
            <person name="Freedman E."/>
            <person name="Gellesch M."/>
            <person name="Goldberg J."/>
            <person name="Griggs A."/>
            <person name="Gujja S."/>
            <person name="Heilman E.R."/>
            <person name="Heiman D."/>
            <person name="Hepburn T."/>
            <person name="Howarth C."/>
            <person name="Jen D."/>
            <person name="Larson L."/>
            <person name="Mehta T."/>
            <person name="Neiman D."/>
            <person name="Pearson M."/>
            <person name="Roberts A."/>
            <person name="Saif S."/>
            <person name="Shea T."/>
            <person name="Shenoy N."/>
            <person name="Sisk P."/>
            <person name="Stolte C."/>
            <person name="Sykes S."/>
            <person name="Walk T."/>
            <person name="White J."/>
            <person name="Yandava C."/>
            <person name="Haas B."/>
            <person name="Nusbaum C."/>
            <person name="Birren B."/>
        </authorList>
    </citation>
    <scope>NUCLEOTIDE SEQUENCE</scope>
    <source>
        <strain evidence="5">ATCC 64411</strain>
    </source>
</reference>
<keyword evidence="3" id="KW-0479">Metal-binding</keyword>
<dbReference type="Gene3D" id="3.40.720.10">
    <property type="entry name" value="Alkaline Phosphatase, subunit A"/>
    <property type="match status" value="1"/>
</dbReference>
<evidence type="ECO:0000313" key="5">
    <source>
        <dbReference type="EMBL" id="KLU89157.1"/>
    </source>
</evidence>
<proteinExistence type="predicted"/>